<keyword evidence="1" id="KW-0812">Transmembrane</keyword>
<keyword evidence="3" id="KW-1185">Reference proteome</keyword>
<evidence type="ECO:0000256" key="1">
    <source>
        <dbReference type="SAM" id="Phobius"/>
    </source>
</evidence>
<reference evidence="2" key="2">
    <citation type="journal article" date="2023" name="IMA Fungus">
        <title>Comparative genomic study of the Penicillium genus elucidates a diverse pangenome and 15 lateral gene transfer events.</title>
        <authorList>
            <person name="Petersen C."/>
            <person name="Sorensen T."/>
            <person name="Nielsen M.R."/>
            <person name="Sondergaard T.E."/>
            <person name="Sorensen J.L."/>
            <person name="Fitzpatrick D.A."/>
            <person name="Frisvad J.C."/>
            <person name="Nielsen K.L."/>
        </authorList>
    </citation>
    <scope>NUCLEOTIDE SEQUENCE</scope>
    <source>
        <strain evidence="2">IBT 30728</strain>
    </source>
</reference>
<sequence>MPFIVTSSDQKHRAASNDQNIWDGFFTRNTEKRLYSSTISHAVPCVLQEWGLCLIFMGIVINLVVLLVYVVVAYRVWSKRLLMGAMDDCGKACPDLDLQSTSNTFALPSRASIPGKSPYAVFTASLRLAKERQAEPSIQFASAHLLMRPMSSFLSSLQGRDPSHCQQSMPKQQQGQLAMVSVPKSRDSPTQIQVLHVPAAPGETIYGSVPIPGPYSSPMVP</sequence>
<protein>
    <submittedName>
        <fullName evidence="2">Uncharacterized protein</fullName>
    </submittedName>
</protein>
<feature type="transmembrane region" description="Helical" evidence="1">
    <location>
        <begin position="54"/>
        <end position="77"/>
    </location>
</feature>
<evidence type="ECO:0000313" key="2">
    <source>
        <dbReference type="EMBL" id="KAJ5472137.1"/>
    </source>
</evidence>
<dbReference type="RefSeq" id="XP_056786683.1">
    <property type="nucleotide sequence ID" value="XM_056938301.1"/>
</dbReference>
<proteinExistence type="predicted"/>
<gene>
    <name evidence="2" type="ORF">N7539_008706</name>
</gene>
<dbReference type="PANTHER" id="PTHR42069">
    <property type="entry name" value="HYPHAL ANASTAMOSIS-8 PROTEIN"/>
    <property type="match status" value="1"/>
</dbReference>
<comment type="caution">
    <text evidence="2">The sequence shown here is derived from an EMBL/GenBank/DDBJ whole genome shotgun (WGS) entry which is preliminary data.</text>
</comment>
<keyword evidence="1" id="KW-0472">Membrane</keyword>
<dbReference type="EMBL" id="JAPWDQ010000013">
    <property type="protein sequence ID" value="KAJ5472137.1"/>
    <property type="molecule type" value="Genomic_DNA"/>
</dbReference>
<dbReference type="GeneID" id="81628551"/>
<reference evidence="2" key="1">
    <citation type="submission" date="2022-12" db="EMBL/GenBank/DDBJ databases">
        <authorList>
            <person name="Petersen C."/>
        </authorList>
    </citation>
    <scope>NUCLEOTIDE SEQUENCE</scope>
    <source>
        <strain evidence="2">IBT 30728</strain>
    </source>
</reference>
<evidence type="ECO:0000313" key="3">
    <source>
        <dbReference type="Proteomes" id="UP001148312"/>
    </source>
</evidence>
<accession>A0A9W9WR35</accession>
<name>A0A9W9WR35_9EURO</name>
<keyword evidence="1" id="KW-1133">Transmembrane helix</keyword>
<dbReference type="PANTHER" id="PTHR42069:SF1">
    <property type="entry name" value="MARVEL DOMAIN-CONTAINING PROTEIN"/>
    <property type="match status" value="1"/>
</dbReference>
<organism evidence="2 3">
    <name type="scientific">Penicillium diatomitis</name>
    <dbReference type="NCBI Taxonomy" id="2819901"/>
    <lineage>
        <taxon>Eukaryota</taxon>
        <taxon>Fungi</taxon>
        <taxon>Dikarya</taxon>
        <taxon>Ascomycota</taxon>
        <taxon>Pezizomycotina</taxon>
        <taxon>Eurotiomycetes</taxon>
        <taxon>Eurotiomycetidae</taxon>
        <taxon>Eurotiales</taxon>
        <taxon>Aspergillaceae</taxon>
        <taxon>Penicillium</taxon>
    </lineage>
</organism>
<dbReference type="AlphaFoldDB" id="A0A9W9WR35"/>
<dbReference type="Proteomes" id="UP001148312">
    <property type="component" value="Unassembled WGS sequence"/>
</dbReference>